<dbReference type="Proteomes" id="UP000324536">
    <property type="component" value="Chromosome"/>
</dbReference>
<dbReference type="GO" id="GO:0030288">
    <property type="term" value="C:outer membrane-bounded periplasmic space"/>
    <property type="evidence" value="ECO:0007669"/>
    <property type="project" value="UniProtKB-ARBA"/>
</dbReference>
<dbReference type="GO" id="GO:1904680">
    <property type="term" value="F:peptide transmembrane transporter activity"/>
    <property type="evidence" value="ECO:0007669"/>
    <property type="project" value="TreeGrafter"/>
</dbReference>
<proteinExistence type="inferred from homology"/>
<comment type="similarity">
    <text evidence="2">Belongs to the bacterial solute-binding protein 5 family.</text>
</comment>
<dbReference type="Gene3D" id="3.10.105.10">
    <property type="entry name" value="Dipeptide-binding Protein, Domain 3"/>
    <property type="match status" value="1"/>
</dbReference>
<dbReference type="AlphaFoldDB" id="A0A5C1YR14"/>
<sequence>MAAAGRLLVQAPWRTAAALLLCALPPTAHASAEDTATHRGGTLRLVASSSAGTLDPQINYSGQYINLFANVYDGLTTFRKATGPSGTEVVADLAEAIPTPTDNGLSYTFILRDGLRFSNGQPVTVADVAASFRRIFRVGSPTAGAFYGAIKGADACLAQPTHCTLQDGLSIDPARRSITFHLQHPDAEFMQKLAFTHAVILPASSPDHDTGTTPLPGTGPYRLADYAPATHLTLERNPYFHPWNPQAQPEGFPDRISYTFGIPDEAAVTAVENGQYDWMADPIPMDRLGELGSHYIAQTHVMPHPSILFLTMNMHEPPFDSLLVRQAVNYALDRRALVILNGGPGTTRPLCGLVPSFLPPGSGPCLYTTGTGERWRAPNLQKARQLVHDSGTWGQKVTLITANTSVAMAMGNWVRDMLEALGYKATLHPLASNVAFSYIQNTDNHMQIALAGWSADYPSPSNFLDALLGCENFHPHSDSSINSPGFCDATTQRLMDQAKTDVSLTLQERNALWGQAQQRIMELAPMAPVIEKDNVVLTSPRLQNFFYTPVNQLLFSQVWLH</sequence>
<dbReference type="Gene3D" id="3.40.190.10">
    <property type="entry name" value="Periplasmic binding protein-like II"/>
    <property type="match status" value="1"/>
</dbReference>
<feature type="chain" id="PRO_5022679545" evidence="3">
    <location>
        <begin position="31"/>
        <end position="561"/>
    </location>
</feature>
<dbReference type="GO" id="GO:0015833">
    <property type="term" value="P:peptide transport"/>
    <property type="evidence" value="ECO:0007669"/>
    <property type="project" value="TreeGrafter"/>
</dbReference>
<evidence type="ECO:0000256" key="1">
    <source>
        <dbReference type="ARBA" id="ARBA00004418"/>
    </source>
</evidence>
<dbReference type="SUPFAM" id="SSF53850">
    <property type="entry name" value="Periplasmic binding protein-like II"/>
    <property type="match status" value="1"/>
</dbReference>
<keyword evidence="3" id="KW-0732">Signal</keyword>
<evidence type="ECO:0000259" key="4">
    <source>
        <dbReference type="Pfam" id="PF00496"/>
    </source>
</evidence>
<dbReference type="CDD" id="cd08506">
    <property type="entry name" value="PBP2_clavulanate_OppA2"/>
    <property type="match status" value="1"/>
</dbReference>
<evidence type="ECO:0000256" key="2">
    <source>
        <dbReference type="ARBA" id="ARBA00005695"/>
    </source>
</evidence>
<dbReference type="PANTHER" id="PTHR30290">
    <property type="entry name" value="PERIPLASMIC BINDING COMPONENT OF ABC TRANSPORTER"/>
    <property type="match status" value="1"/>
</dbReference>
<protein>
    <submittedName>
        <fullName evidence="5">ABC transporter substrate-binding protein</fullName>
    </submittedName>
</protein>
<dbReference type="InterPro" id="IPR000914">
    <property type="entry name" value="SBP_5_dom"/>
</dbReference>
<dbReference type="InterPro" id="IPR030678">
    <property type="entry name" value="Peptide/Ni-bd"/>
</dbReference>
<dbReference type="OrthoDB" id="7318145at2"/>
<evidence type="ECO:0000313" key="5">
    <source>
        <dbReference type="EMBL" id="QEO18461.1"/>
    </source>
</evidence>
<name>A0A5C1YR14_9PROT</name>
<dbReference type="Pfam" id="PF00496">
    <property type="entry name" value="SBP_bac_5"/>
    <property type="match status" value="1"/>
</dbReference>
<gene>
    <name evidence="5" type="ORF">FLP30_12640</name>
</gene>
<dbReference type="KEGG" id="acek:FLP30_12640"/>
<organism evidence="5 6">
    <name type="scientific">Acetobacter vaccinii</name>
    <dbReference type="NCBI Taxonomy" id="2592655"/>
    <lineage>
        <taxon>Bacteria</taxon>
        <taxon>Pseudomonadati</taxon>
        <taxon>Pseudomonadota</taxon>
        <taxon>Alphaproteobacteria</taxon>
        <taxon>Acetobacterales</taxon>
        <taxon>Acetobacteraceae</taxon>
        <taxon>Acetobacter</taxon>
    </lineage>
</organism>
<evidence type="ECO:0000313" key="6">
    <source>
        <dbReference type="Proteomes" id="UP000324536"/>
    </source>
</evidence>
<keyword evidence="6" id="KW-1185">Reference proteome</keyword>
<comment type="subcellular location">
    <subcellularLocation>
        <location evidence="1">Periplasm</location>
    </subcellularLocation>
</comment>
<reference evidence="5 6" key="1">
    <citation type="submission" date="2019-09" db="EMBL/GenBank/DDBJ databases">
        <title>Genome sequencing of strain KACC 21233.</title>
        <authorList>
            <person name="Heo J."/>
            <person name="Kim S.-J."/>
            <person name="Kim J.-S."/>
            <person name="Hong S.-B."/>
            <person name="Kwon S.-W."/>
        </authorList>
    </citation>
    <scope>NUCLEOTIDE SEQUENCE [LARGE SCALE GENOMIC DNA]</scope>
    <source>
        <strain evidence="5 6">KACC 21233</strain>
    </source>
</reference>
<feature type="signal peptide" evidence="3">
    <location>
        <begin position="1"/>
        <end position="30"/>
    </location>
</feature>
<evidence type="ECO:0000256" key="3">
    <source>
        <dbReference type="SAM" id="SignalP"/>
    </source>
</evidence>
<dbReference type="GO" id="GO:0043190">
    <property type="term" value="C:ATP-binding cassette (ABC) transporter complex"/>
    <property type="evidence" value="ECO:0007669"/>
    <property type="project" value="InterPro"/>
</dbReference>
<accession>A0A5C1YR14</accession>
<dbReference type="InterPro" id="IPR039424">
    <property type="entry name" value="SBP_5"/>
</dbReference>
<dbReference type="PIRSF" id="PIRSF002741">
    <property type="entry name" value="MppA"/>
    <property type="match status" value="1"/>
</dbReference>
<dbReference type="EMBL" id="CP043506">
    <property type="protein sequence ID" value="QEO18461.1"/>
    <property type="molecule type" value="Genomic_DNA"/>
</dbReference>
<feature type="domain" description="Solute-binding protein family 5" evidence="4">
    <location>
        <begin position="88"/>
        <end position="473"/>
    </location>
</feature>